<dbReference type="PRINTS" id="PR00304">
    <property type="entry name" value="TCOMPLEXTCP1"/>
</dbReference>
<dbReference type="PROSITE" id="PS00750">
    <property type="entry name" value="TCP1_1"/>
    <property type="match status" value="1"/>
</dbReference>
<proteinExistence type="inferred from homology"/>
<comment type="caution">
    <text evidence="5">The sequence shown here is derived from an EMBL/GenBank/DDBJ whole genome shotgun (WGS) entry which is preliminary data.</text>
</comment>
<organism evidence="5">
    <name type="scientific">marine sediment metagenome</name>
    <dbReference type="NCBI Taxonomy" id="412755"/>
    <lineage>
        <taxon>unclassified sequences</taxon>
        <taxon>metagenomes</taxon>
        <taxon>ecological metagenomes</taxon>
    </lineage>
</organism>
<keyword evidence="3" id="KW-0067">ATP-binding</keyword>
<dbReference type="InterPro" id="IPR002194">
    <property type="entry name" value="Chaperonin_TCP-1_CS"/>
</dbReference>
<evidence type="ECO:0000256" key="2">
    <source>
        <dbReference type="ARBA" id="ARBA00022741"/>
    </source>
</evidence>
<accession>X1DN39</accession>
<evidence type="ECO:0000256" key="1">
    <source>
        <dbReference type="ARBA" id="ARBA00008020"/>
    </source>
</evidence>
<protein>
    <recommendedName>
        <fullName evidence="6">Thermosome subunit</fullName>
    </recommendedName>
</protein>
<dbReference type="EMBL" id="BART01035949">
    <property type="protein sequence ID" value="GAH06409.1"/>
    <property type="molecule type" value="Genomic_DNA"/>
</dbReference>
<comment type="similarity">
    <text evidence="1">Belongs to the TCP-1 chaperonin family.</text>
</comment>
<dbReference type="GO" id="GO:0016887">
    <property type="term" value="F:ATP hydrolysis activity"/>
    <property type="evidence" value="ECO:0007669"/>
    <property type="project" value="InterPro"/>
</dbReference>
<dbReference type="Pfam" id="PF00118">
    <property type="entry name" value="Cpn60_TCP1"/>
    <property type="match status" value="1"/>
</dbReference>
<gene>
    <name evidence="5" type="ORF">S01H4_60830</name>
</gene>
<evidence type="ECO:0000256" key="4">
    <source>
        <dbReference type="ARBA" id="ARBA00023186"/>
    </source>
</evidence>
<name>X1DN39_9ZZZZ</name>
<dbReference type="PANTHER" id="PTHR11353">
    <property type="entry name" value="CHAPERONIN"/>
    <property type="match status" value="1"/>
</dbReference>
<dbReference type="GO" id="GO:0005524">
    <property type="term" value="F:ATP binding"/>
    <property type="evidence" value="ECO:0007669"/>
    <property type="project" value="UniProtKB-KW"/>
</dbReference>
<dbReference type="AlphaFoldDB" id="X1DN39"/>
<dbReference type="SUPFAM" id="SSF48592">
    <property type="entry name" value="GroEL equatorial domain-like"/>
    <property type="match status" value="1"/>
</dbReference>
<dbReference type="InterPro" id="IPR027413">
    <property type="entry name" value="GROEL-like_equatorial_sf"/>
</dbReference>
<sequence length="95" mass="10436">MAQLGGTPVLIMREGTERQRGRDAMSNNIAAAIVIAEAVRTSLGPMGMDKMLVDQFGDVVITNDGATILIQLYLMILCYSQLTQTQKFEAQKKMN</sequence>
<dbReference type="InterPro" id="IPR002423">
    <property type="entry name" value="Cpn60/GroEL/TCP-1"/>
</dbReference>
<evidence type="ECO:0008006" key="6">
    <source>
        <dbReference type="Google" id="ProtNLM"/>
    </source>
</evidence>
<keyword evidence="4" id="KW-0143">Chaperone</keyword>
<keyword evidence="2" id="KW-0547">Nucleotide-binding</keyword>
<dbReference type="Gene3D" id="1.10.560.10">
    <property type="entry name" value="GroEL-like equatorial domain"/>
    <property type="match status" value="1"/>
</dbReference>
<evidence type="ECO:0000313" key="5">
    <source>
        <dbReference type="EMBL" id="GAH06409.1"/>
    </source>
</evidence>
<evidence type="ECO:0000256" key="3">
    <source>
        <dbReference type="ARBA" id="ARBA00022840"/>
    </source>
</evidence>
<dbReference type="GO" id="GO:0140662">
    <property type="term" value="F:ATP-dependent protein folding chaperone"/>
    <property type="evidence" value="ECO:0007669"/>
    <property type="project" value="InterPro"/>
</dbReference>
<reference evidence="5" key="1">
    <citation type="journal article" date="2014" name="Front. Microbiol.">
        <title>High frequency of phylogenetically diverse reductive dehalogenase-homologous genes in deep subseafloor sedimentary metagenomes.</title>
        <authorList>
            <person name="Kawai M."/>
            <person name="Futagami T."/>
            <person name="Toyoda A."/>
            <person name="Takaki Y."/>
            <person name="Nishi S."/>
            <person name="Hori S."/>
            <person name="Arai W."/>
            <person name="Tsubouchi T."/>
            <person name="Morono Y."/>
            <person name="Uchiyama I."/>
            <person name="Ito T."/>
            <person name="Fujiyama A."/>
            <person name="Inagaki F."/>
            <person name="Takami H."/>
        </authorList>
    </citation>
    <scope>NUCLEOTIDE SEQUENCE</scope>
    <source>
        <strain evidence="5">Expedition CK06-06</strain>
    </source>
</reference>
<dbReference type="InterPro" id="IPR017998">
    <property type="entry name" value="Chaperone_TCP-1"/>
</dbReference>
<dbReference type="GO" id="GO:0051082">
    <property type="term" value="F:unfolded protein binding"/>
    <property type="evidence" value="ECO:0007669"/>
    <property type="project" value="InterPro"/>
</dbReference>